<reference evidence="2 3" key="1">
    <citation type="journal article" date="2013" name="BMC Genomics">
        <title>The miniature genome of a carnivorous plant Genlisea aurea contains a low number of genes and short non-coding sequences.</title>
        <authorList>
            <person name="Leushkin E.V."/>
            <person name="Sutormin R.A."/>
            <person name="Nabieva E.R."/>
            <person name="Penin A.A."/>
            <person name="Kondrashov A.S."/>
            <person name="Logacheva M.D."/>
        </authorList>
    </citation>
    <scope>NUCLEOTIDE SEQUENCE [LARGE SCALE GENOMIC DNA]</scope>
</reference>
<accession>S8DNZ3</accession>
<name>S8DNZ3_9LAMI</name>
<dbReference type="AlphaFoldDB" id="S8DNZ3"/>
<dbReference type="PANTHER" id="PTHR12854">
    <property type="entry name" value="ATAXIN 2-RELATED"/>
    <property type="match status" value="1"/>
</dbReference>
<dbReference type="GO" id="GO:0003729">
    <property type="term" value="F:mRNA binding"/>
    <property type="evidence" value="ECO:0007669"/>
    <property type="project" value="TreeGrafter"/>
</dbReference>
<dbReference type="PANTHER" id="PTHR12854:SF12">
    <property type="entry name" value="POLYADENYLATE-BINDING PROTEIN INTERACTING PROTEIN"/>
    <property type="match status" value="1"/>
</dbReference>
<dbReference type="EMBL" id="AUSU01004632">
    <property type="protein sequence ID" value="EPS64748.1"/>
    <property type="molecule type" value="Genomic_DNA"/>
</dbReference>
<organism evidence="2 3">
    <name type="scientific">Genlisea aurea</name>
    <dbReference type="NCBI Taxonomy" id="192259"/>
    <lineage>
        <taxon>Eukaryota</taxon>
        <taxon>Viridiplantae</taxon>
        <taxon>Streptophyta</taxon>
        <taxon>Embryophyta</taxon>
        <taxon>Tracheophyta</taxon>
        <taxon>Spermatophyta</taxon>
        <taxon>Magnoliopsida</taxon>
        <taxon>eudicotyledons</taxon>
        <taxon>Gunneridae</taxon>
        <taxon>Pentapetalae</taxon>
        <taxon>asterids</taxon>
        <taxon>lamiids</taxon>
        <taxon>Lamiales</taxon>
        <taxon>Lentibulariaceae</taxon>
        <taxon>Genlisea</taxon>
    </lineage>
</organism>
<dbReference type="Pfam" id="PF14438">
    <property type="entry name" value="SM-ATX"/>
    <property type="match status" value="1"/>
</dbReference>
<evidence type="ECO:0000313" key="2">
    <source>
        <dbReference type="EMBL" id="EPS64748.1"/>
    </source>
</evidence>
<dbReference type="GO" id="GO:0034063">
    <property type="term" value="P:stress granule assembly"/>
    <property type="evidence" value="ECO:0007669"/>
    <property type="project" value="TreeGrafter"/>
</dbReference>
<feature type="domain" description="Ataxin 2 SM" evidence="1">
    <location>
        <begin position="52"/>
        <end position="129"/>
    </location>
</feature>
<gene>
    <name evidence="2" type="ORF">M569_10033</name>
</gene>
<dbReference type="GO" id="GO:0010494">
    <property type="term" value="C:cytoplasmic stress granule"/>
    <property type="evidence" value="ECO:0007669"/>
    <property type="project" value="TreeGrafter"/>
</dbReference>
<dbReference type="Proteomes" id="UP000015453">
    <property type="component" value="Unassembled WGS sequence"/>
</dbReference>
<protein>
    <recommendedName>
        <fullName evidence="1">Ataxin 2 SM domain-containing protein</fullName>
    </recommendedName>
</protein>
<proteinExistence type="predicted"/>
<sequence>MGKSWPSTRNDIIESRLGFAVGRSYVEAANRSFACGGMNRKPVAAPVSISNELVIATIGLIGILVDVHVTDGSVYSGIFHAASVDGDYGIVLKKARIAKKGNLLTNIVDDTALDTLVIGSETLVQIVAKAGCQIGVNEITASVDIRYTLEEGGKG</sequence>
<evidence type="ECO:0000313" key="3">
    <source>
        <dbReference type="Proteomes" id="UP000015453"/>
    </source>
</evidence>
<dbReference type="OrthoDB" id="2275718at2759"/>
<evidence type="ECO:0000259" key="1">
    <source>
        <dbReference type="Pfam" id="PF14438"/>
    </source>
</evidence>
<comment type="caution">
    <text evidence="2">The sequence shown here is derived from an EMBL/GenBank/DDBJ whole genome shotgun (WGS) entry which is preliminary data.</text>
</comment>
<dbReference type="InterPro" id="IPR025852">
    <property type="entry name" value="SM_dom_ATX"/>
</dbReference>
<keyword evidence="3" id="KW-1185">Reference proteome</keyword>
<dbReference type="InterPro" id="IPR045117">
    <property type="entry name" value="ATXN2-like"/>
</dbReference>